<gene>
    <name evidence="2" type="ORF">TIS948_LOCUS22075</name>
</gene>
<accession>A0A817UZ69</accession>
<dbReference type="SUPFAM" id="SSF53335">
    <property type="entry name" value="S-adenosyl-L-methionine-dependent methyltransferases"/>
    <property type="match status" value="1"/>
</dbReference>
<name>A0A817UZ69_9BILA</name>
<sequence>MASDDDEVPQTFFFSTSGTGNGVWEINRPQTAITKLVEQGIFHGEVLDIGCGIGDNAIYIGKHTNNVSITATDLVPKAIEVAREKAQKANVNIRFEVVDMIADLSTTTNLKQNSYDVIFEAAVFHVFSNKDRLIYIKNLEFLIKPNGLYIQLCFSEKETREGGPRRIKKSDLYELFSSQNETREGGPRRIKKSDLYELFSSQNGWTIESIEDDVYETTLFGSVPSGGRAYLSTIRRNNYT</sequence>
<dbReference type="Proteomes" id="UP000663825">
    <property type="component" value="Unassembled WGS sequence"/>
</dbReference>
<dbReference type="Pfam" id="PF13649">
    <property type="entry name" value="Methyltransf_25"/>
    <property type="match status" value="1"/>
</dbReference>
<dbReference type="EMBL" id="CAJNXB010003774">
    <property type="protein sequence ID" value="CAF3337877.1"/>
    <property type="molecule type" value="Genomic_DNA"/>
</dbReference>
<dbReference type="GO" id="GO:0010420">
    <property type="term" value="F:polyprenyldihydroxybenzoate methyltransferase activity"/>
    <property type="evidence" value="ECO:0007669"/>
    <property type="project" value="TreeGrafter"/>
</dbReference>
<reference evidence="2" key="1">
    <citation type="submission" date="2021-02" db="EMBL/GenBank/DDBJ databases">
        <authorList>
            <person name="Nowell W R."/>
        </authorList>
    </citation>
    <scope>NUCLEOTIDE SEQUENCE</scope>
</reference>
<protein>
    <recommendedName>
        <fullName evidence="1">Methyltransferase domain-containing protein</fullName>
    </recommendedName>
</protein>
<dbReference type="CDD" id="cd02440">
    <property type="entry name" value="AdoMet_MTases"/>
    <property type="match status" value="1"/>
</dbReference>
<dbReference type="PANTHER" id="PTHR43464">
    <property type="entry name" value="METHYLTRANSFERASE"/>
    <property type="match status" value="1"/>
</dbReference>
<dbReference type="Gene3D" id="3.40.50.150">
    <property type="entry name" value="Vaccinia Virus protein VP39"/>
    <property type="match status" value="1"/>
</dbReference>
<proteinExistence type="predicted"/>
<dbReference type="AlphaFoldDB" id="A0A817UZ69"/>
<dbReference type="OrthoDB" id="540004at2759"/>
<evidence type="ECO:0000313" key="2">
    <source>
        <dbReference type="EMBL" id="CAF3337877.1"/>
    </source>
</evidence>
<organism evidence="2 3">
    <name type="scientific">Rotaria socialis</name>
    <dbReference type="NCBI Taxonomy" id="392032"/>
    <lineage>
        <taxon>Eukaryota</taxon>
        <taxon>Metazoa</taxon>
        <taxon>Spiralia</taxon>
        <taxon>Gnathifera</taxon>
        <taxon>Rotifera</taxon>
        <taxon>Eurotatoria</taxon>
        <taxon>Bdelloidea</taxon>
        <taxon>Philodinida</taxon>
        <taxon>Philodinidae</taxon>
        <taxon>Rotaria</taxon>
    </lineage>
</organism>
<comment type="caution">
    <text evidence="2">The sequence shown here is derived from an EMBL/GenBank/DDBJ whole genome shotgun (WGS) entry which is preliminary data.</text>
</comment>
<evidence type="ECO:0000313" key="3">
    <source>
        <dbReference type="Proteomes" id="UP000663825"/>
    </source>
</evidence>
<feature type="domain" description="Methyltransferase" evidence="1">
    <location>
        <begin position="46"/>
        <end position="147"/>
    </location>
</feature>
<dbReference type="InterPro" id="IPR041698">
    <property type="entry name" value="Methyltransf_25"/>
</dbReference>
<dbReference type="PANTHER" id="PTHR43464:SF23">
    <property type="entry name" value="JUVENILE HORMONE ACID O-METHYLTRANSFERASE"/>
    <property type="match status" value="1"/>
</dbReference>
<evidence type="ECO:0000259" key="1">
    <source>
        <dbReference type="Pfam" id="PF13649"/>
    </source>
</evidence>
<dbReference type="InterPro" id="IPR029063">
    <property type="entry name" value="SAM-dependent_MTases_sf"/>
</dbReference>